<proteinExistence type="inferred from homology"/>
<feature type="compositionally biased region" description="Basic and acidic residues" evidence="4">
    <location>
        <begin position="177"/>
        <end position="196"/>
    </location>
</feature>
<sequence length="922" mass="105235">MVVIFYVRGQRLMFRGCLAYLANVRDVRREGPTVDPIPIAREFTYVFHIYLLGLLPKYDIDFYIEVDPSFYLYFVIPCGPCRAYGAKCSDSGSLRQLDKVAVKNRYTMPRIDELFDQLQSAEVLSKTDFVVIMLQYKRKRTGTSSSNPNAKENVESLTAARKRGTTTLQSIGGQPSGEEKSDQSRDDQSSEMEKNSKNNSDLSGEEKSDENSNENSSEEKKDDESHGDESSREEQSEESESEQSDEKEEEGIESSPNYVKIISNDKYKFKTHLSVSGSYDSRINARLDQSVAVQLPMKLVHGLCLRRIFSEKKKEVWIDYNGLPLCFGINEFAIMTGLRCHSLPPLSQQLAKIGKEGEILVDLVGQSANAAVLIEKMSDPCLTKKQKLAISMIETHWLKMASKKSVYNSYSWGRVSFDLTISYLLKELDSTKSQYNLHGCPWAFAAWAFEAIPTLQRLAKDSSPEKSIPRMIKWMARTPAYKTKIDPIYQTKEQMQNQVVHPFLFPTNIEKEQIYVQDIESYEDSSDSKIDALKEELALVTAIKLNITVVEEGLEIIGGENSVARNYGVERDGDGQIALDTCRSFGGVGRDESYLADFGRGEDTPGVIKTTNVNAFNIDCCCKCETCCDKYETLLNEVKSLSTKLDGQQSKRTIYPSYARKSPYTPALKRRLAMNSKAKNAMKSRLEDLVSMTDPYFLFECKHVDEILSLMRKRQILYPKHYDQTYLILDLNFYNTLYDQYNNLREKSLVDGAPPMHEALTSFEMDGDILKYCKGEMPYPYGRKWNGAKRIYTVMNIKNTHFIALEFLMEKGLIQVYDCNIHMCDEPTFLTLIQPILELWPKLLKQSGMFNHLPKFFLNDAWSYERLKNVPSNNSRAACGPYACVFIDHLLTGTDMSYLNDNEVDNFRMKYVVAVLEKELIP</sequence>
<feature type="region of interest" description="Disordered" evidence="4">
    <location>
        <begin position="161"/>
        <end position="257"/>
    </location>
</feature>
<dbReference type="Proteomes" id="UP000826656">
    <property type="component" value="Unassembled WGS sequence"/>
</dbReference>
<dbReference type="PANTHER" id="PTHR48449">
    <property type="entry name" value="DUF1985 DOMAIN-CONTAINING PROTEIN"/>
    <property type="match status" value="1"/>
</dbReference>
<dbReference type="InterPro" id="IPR003653">
    <property type="entry name" value="Peptidase_C48_C"/>
</dbReference>
<accession>A0ABQ7UEC4</accession>
<feature type="compositionally biased region" description="Basic and acidic residues" evidence="4">
    <location>
        <begin position="217"/>
        <end position="234"/>
    </location>
</feature>
<keyword evidence="3" id="KW-0378">Hydrolase</keyword>
<evidence type="ECO:0000256" key="4">
    <source>
        <dbReference type="SAM" id="MobiDB-lite"/>
    </source>
</evidence>
<feature type="domain" description="Ubiquitin-like protease family profile" evidence="5">
    <location>
        <begin position="682"/>
        <end position="890"/>
    </location>
</feature>
<evidence type="ECO:0000259" key="5">
    <source>
        <dbReference type="PROSITE" id="PS50600"/>
    </source>
</evidence>
<keyword evidence="7" id="KW-1185">Reference proteome</keyword>
<evidence type="ECO:0000313" key="6">
    <source>
        <dbReference type="EMBL" id="KAH0744664.1"/>
    </source>
</evidence>
<dbReference type="InterPro" id="IPR043128">
    <property type="entry name" value="Rev_trsase/Diguanyl_cyclase"/>
</dbReference>
<dbReference type="SUPFAM" id="SSF54001">
    <property type="entry name" value="Cysteine proteinases"/>
    <property type="match status" value="1"/>
</dbReference>
<evidence type="ECO:0000313" key="7">
    <source>
        <dbReference type="Proteomes" id="UP000826656"/>
    </source>
</evidence>
<organism evidence="6 7">
    <name type="scientific">Solanum tuberosum</name>
    <name type="common">Potato</name>
    <dbReference type="NCBI Taxonomy" id="4113"/>
    <lineage>
        <taxon>Eukaryota</taxon>
        <taxon>Viridiplantae</taxon>
        <taxon>Streptophyta</taxon>
        <taxon>Embryophyta</taxon>
        <taxon>Tracheophyta</taxon>
        <taxon>Spermatophyta</taxon>
        <taxon>Magnoliopsida</taxon>
        <taxon>eudicotyledons</taxon>
        <taxon>Gunneridae</taxon>
        <taxon>Pentapetalae</taxon>
        <taxon>asterids</taxon>
        <taxon>lamiids</taxon>
        <taxon>Solanales</taxon>
        <taxon>Solanaceae</taxon>
        <taxon>Solanoideae</taxon>
        <taxon>Solaneae</taxon>
        <taxon>Solanum</taxon>
    </lineage>
</organism>
<dbReference type="EMBL" id="JAIVGD010000023">
    <property type="protein sequence ID" value="KAH0744664.1"/>
    <property type="molecule type" value="Genomic_DNA"/>
</dbReference>
<dbReference type="InterPro" id="IPR038765">
    <property type="entry name" value="Papain-like_cys_pep_sf"/>
</dbReference>
<dbReference type="Pfam" id="PF02902">
    <property type="entry name" value="Peptidase_C48"/>
    <property type="match status" value="1"/>
</dbReference>
<dbReference type="InterPro" id="IPR015410">
    <property type="entry name" value="DUF1985"/>
</dbReference>
<evidence type="ECO:0000256" key="2">
    <source>
        <dbReference type="ARBA" id="ARBA00022670"/>
    </source>
</evidence>
<dbReference type="Gene3D" id="3.30.70.270">
    <property type="match status" value="1"/>
</dbReference>
<name>A0ABQ7UEC4_SOLTU</name>
<dbReference type="PANTHER" id="PTHR48449:SF1">
    <property type="entry name" value="DUF1985 DOMAIN-CONTAINING PROTEIN"/>
    <property type="match status" value="1"/>
</dbReference>
<reference evidence="6 7" key="1">
    <citation type="journal article" date="2021" name="bioRxiv">
        <title>Chromosome-scale and haplotype-resolved genome assembly of a tetraploid potato cultivar.</title>
        <authorList>
            <person name="Sun H."/>
            <person name="Jiao W.-B."/>
            <person name="Krause K."/>
            <person name="Campoy J.A."/>
            <person name="Goel M."/>
            <person name="Folz-Donahue K."/>
            <person name="Kukat C."/>
            <person name="Huettel B."/>
            <person name="Schneeberger K."/>
        </authorList>
    </citation>
    <scope>NUCLEOTIDE SEQUENCE [LARGE SCALE GENOMIC DNA]</scope>
    <source>
        <strain evidence="6">SolTubOtavaFocal</strain>
        <tissue evidence="6">Leaves</tissue>
    </source>
</reference>
<comment type="caution">
    <text evidence="6">The sequence shown here is derived from an EMBL/GenBank/DDBJ whole genome shotgun (WGS) entry which is preliminary data.</text>
</comment>
<evidence type="ECO:0000256" key="1">
    <source>
        <dbReference type="ARBA" id="ARBA00005234"/>
    </source>
</evidence>
<dbReference type="PROSITE" id="PS50600">
    <property type="entry name" value="ULP_PROTEASE"/>
    <property type="match status" value="1"/>
</dbReference>
<gene>
    <name evidence="6" type="ORF">KY290_032657</name>
</gene>
<evidence type="ECO:0000256" key="3">
    <source>
        <dbReference type="ARBA" id="ARBA00022801"/>
    </source>
</evidence>
<comment type="similarity">
    <text evidence="1">Belongs to the peptidase C48 family.</text>
</comment>
<keyword evidence="2" id="KW-0645">Protease</keyword>
<feature type="compositionally biased region" description="Acidic residues" evidence="4">
    <location>
        <begin position="235"/>
        <end position="252"/>
    </location>
</feature>
<dbReference type="Gene3D" id="3.40.395.10">
    <property type="entry name" value="Adenoviral Proteinase, Chain A"/>
    <property type="match status" value="1"/>
</dbReference>
<dbReference type="Pfam" id="PF09331">
    <property type="entry name" value="DUF1985"/>
    <property type="match status" value="1"/>
</dbReference>
<protein>
    <recommendedName>
        <fullName evidence="5">Ubiquitin-like protease family profile domain-containing protein</fullName>
    </recommendedName>
</protein>